<feature type="binding site" evidence="8">
    <location>
        <position position="90"/>
    </location>
    <ligand>
        <name>ATP</name>
        <dbReference type="ChEBI" id="CHEBI:30616"/>
    </ligand>
</feature>
<dbReference type="GO" id="GO:0005524">
    <property type="term" value="F:ATP binding"/>
    <property type="evidence" value="ECO:0007669"/>
    <property type="project" value="UniProtKB-UniRule"/>
</dbReference>
<dbReference type="Pfam" id="PF02696">
    <property type="entry name" value="SelO"/>
    <property type="match status" value="1"/>
</dbReference>
<comment type="catalytic activity">
    <reaction evidence="8">
        <text>L-histidyl-[protein] + UTP = N(tele)-(5'-uridylyl)-L-histidyl-[protein] + diphosphate</text>
        <dbReference type="Rhea" id="RHEA:83891"/>
        <dbReference type="Rhea" id="RHEA-COMP:9745"/>
        <dbReference type="Rhea" id="RHEA-COMP:20239"/>
        <dbReference type="ChEBI" id="CHEBI:29979"/>
        <dbReference type="ChEBI" id="CHEBI:33019"/>
        <dbReference type="ChEBI" id="CHEBI:46398"/>
        <dbReference type="ChEBI" id="CHEBI:233474"/>
    </reaction>
</comment>
<dbReference type="GO" id="GO:0030145">
    <property type="term" value="F:manganese ion binding"/>
    <property type="evidence" value="ECO:0007669"/>
    <property type="project" value="UniProtKB-UniRule"/>
</dbReference>
<protein>
    <recommendedName>
        <fullName evidence="8">Protein nucleotidyltransferase YdiU</fullName>
        <ecNumber evidence="8">2.7.7.-</ecNumber>
    </recommendedName>
    <alternativeName>
        <fullName evidence="8">Protein adenylyltransferase YdiU</fullName>
        <ecNumber evidence="8">2.7.7.108</ecNumber>
    </alternativeName>
    <alternativeName>
        <fullName evidence="8">Protein uridylyltransferase YdiU</fullName>
        <ecNumber evidence="8">2.7.7.-</ecNumber>
    </alternativeName>
</protein>
<comment type="catalytic activity">
    <reaction evidence="8">
        <text>L-threonyl-[protein] + ATP = 3-O-(5'-adenylyl)-L-threonyl-[protein] + diphosphate</text>
        <dbReference type="Rhea" id="RHEA:54292"/>
        <dbReference type="Rhea" id="RHEA-COMP:11060"/>
        <dbReference type="Rhea" id="RHEA-COMP:13847"/>
        <dbReference type="ChEBI" id="CHEBI:30013"/>
        <dbReference type="ChEBI" id="CHEBI:30616"/>
        <dbReference type="ChEBI" id="CHEBI:33019"/>
        <dbReference type="ChEBI" id="CHEBI:138113"/>
        <dbReference type="EC" id="2.7.7.108"/>
    </reaction>
</comment>
<dbReference type="PANTHER" id="PTHR32057">
    <property type="entry name" value="PROTEIN ADENYLYLTRANSFERASE SELO, MITOCHONDRIAL"/>
    <property type="match status" value="1"/>
</dbReference>
<dbReference type="InterPro" id="IPR003846">
    <property type="entry name" value="SelO"/>
</dbReference>
<evidence type="ECO:0000256" key="3">
    <source>
        <dbReference type="ARBA" id="ARBA00022695"/>
    </source>
</evidence>
<evidence type="ECO:0000256" key="1">
    <source>
        <dbReference type="ARBA" id="ARBA00009747"/>
    </source>
</evidence>
<feature type="binding site" evidence="8">
    <location>
        <position position="111"/>
    </location>
    <ligand>
        <name>ATP</name>
        <dbReference type="ChEBI" id="CHEBI:30616"/>
    </ligand>
</feature>
<keyword evidence="2 8" id="KW-0808">Transferase</keyword>
<feature type="active site" description="Proton acceptor" evidence="8">
    <location>
        <position position="250"/>
    </location>
</feature>
<feature type="binding site" evidence="8">
    <location>
        <position position="181"/>
    </location>
    <ligand>
        <name>ATP</name>
        <dbReference type="ChEBI" id="CHEBI:30616"/>
    </ligand>
</feature>
<keyword evidence="3 8" id="KW-0548">Nucleotidyltransferase</keyword>
<dbReference type="EMBL" id="QPGL01000002">
    <property type="protein sequence ID" value="RCS70243.1"/>
    <property type="molecule type" value="Genomic_DNA"/>
</dbReference>
<keyword evidence="5 8" id="KW-0547">Nucleotide-binding</keyword>
<comment type="catalytic activity">
    <reaction evidence="8">
        <text>L-seryl-[protein] + UTP = O-(5'-uridylyl)-L-seryl-[protein] + diphosphate</text>
        <dbReference type="Rhea" id="RHEA:64604"/>
        <dbReference type="Rhea" id="RHEA-COMP:9863"/>
        <dbReference type="Rhea" id="RHEA-COMP:16635"/>
        <dbReference type="ChEBI" id="CHEBI:29999"/>
        <dbReference type="ChEBI" id="CHEBI:33019"/>
        <dbReference type="ChEBI" id="CHEBI:46398"/>
        <dbReference type="ChEBI" id="CHEBI:156051"/>
    </reaction>
</comment>
<evidence type="ECO:0000256" key="5">
    <source>
        <dbReference type="ARBA" id="ARBA00022741"/>
    </source>
</evidence>
<comment type="catalytic activity">
    <reaction evidence="8">
        <text>L-tyrosyl-[protein] + ATP = O-(5'-adenylyl)-L-tyrosyl-[protein] + diphosphate</text>
        <dbReference type="Rhea" id="RHEA:54288"/>
        <dbReference type="Rhea" id="RHEA-COMP:10136"/>
        <dbReference type="Rhea" id="RHEA-COMP:13846"/>
        <dbReference type="ChEBI" id="CHEBI:30616"/>
        <dbReference type="ChEBI" id="CHEBI:33019"/>
        <dbReference type="ChEBI" id="CHEBI:46858"/>
        <dbReference type="ChEBI" id="CHEBI:83624"/>
        <dbReference type="EC" id="2.7.7.108"/>
    </reaction>
</comment>
<feature type="binding site" evidence="8">
    <location>
        <position position="260"/>
    </location>
    <ligand>
        <name>ATP</name>
        <dbReference type="ChEBI" id="CHEBI:30616"/>
    </ligand>
</feature>
<keyword evidence="6 8" id="KW-0067">ATP-binding</keyword>
<evidence type="ECO:0000256" key="8">
    <source>
        <dbReference type="HAMAP-Rule" id="MF_00692"/>
    </source>
</evidence>
<dbReference type="NCBIfam" id="NF000658">
    <property type="entry name" value="PRK00029.1"/>
    <property type="match status" value="1"/>
</dbReference>
<organism evidence="9 10">
    <name type="scientific">Vibrio casei</name>
    <dbReference type="NCBI Taxonomy" id="673372"/>
    <lineage>
        <taxon>Bacteria</taxon>
        <taxon>Pseudomonadati</taxon>
        <taxon>Pseudomonadota</taxon>
        <taxon>Gammaproteobacteria</taxon>
        <taxon>Vibrionales</taxon>
        <taxon>Vibrionaceae</taxon>
        <taxon>Vibrio</taxon>
    </lineage>
</organism>
<comment type="catalytic activity">
    <reaction evidence="8">
        <text>L-seryl-[protein] + ATP = 3-O-(5'-adenylyl)-L-seryl-[protein] + diphosphate</text>
        <dbReference type="Rhea" id="RHEA:58120"/>
        <dbReference type="Rhea" id="RHEA-COMP:9863"/>
        <dbReference type="Rhea" id="RHEA-COMP:15073"/>
        <dbReference type="ChEBI" id="CHEBI:29999"/>
        <dbReference type="ChEBI" id="CHEBI:30616"/>
        <dbReference type="ChEBI" id="CHEBI:33019"/>
        <dbReference type="ChEBI" id="CHEBI:142516"/>
        <dbReference type="EC" id="2.7.7.108"/>
    </reaction>
</comment>
<evidence type="ECO:0000313" key="10">
    <source>
        <dbReference type="Proteomes" id="UP000252479"/>
    </source>
</evidence>
<feature type="binding site" evidence="8">
    <location>
        <position position="174"/>
    </location>
    <ligand>
        <name>ATP</name>
        <dbReference type="ChEBI" id="CHEBI:30616"/>
    </ligand>
</feature>
<dbReference type="EC" id="2.7.7.108" evidence="8"/>
<comment type="catalytic activity">
    <reaction evidence="8">
        <text>L-tyrosyl-[protein] + UTP = O-(5'-uridylyl)-L-tyrosyl-[protein] + diphosphate</text>
        <dbReference type="Rhea" id="RHEA:83887"/>
        <dbReference type="Rhea" id="RHEA-COMP:10136"/>
        <dbReference type="Rhea" id="RHEA-COMP:20238"/>
        <dbReference type="ChEBI" id="CHEBI:33019"/>
        <dbReference type="ChEBI" id="CHEBI:46398"/>
        <dbReference type="ChEBI" id="CHEBI:46858"/>
        <dbReference type="ChEBI" id="CHEBI:90602"/>
    </reaction>
</comment>
<accession>A0A368LIN8</accession>
<dbReference type="HAMAP" id="MF_00692">
    <property type="entry name" value="SelO"/>
    <property type="match status" value="1"/>
</dbReference>
<feature type="binding site" evidence="8">
    <location>
        <position position="91"/>
    </location>
    <ligand>
        <name>ATP</name>
        <dbReference type="ChEBI" id="CHEBI:30616"/>
    </ligand>
</feature>
<dbReference type="PANTHER" id="PTHR32057:SF14">
    <property type="entry name" value="PROTEIN ADENYLYLTRANSFERASE SELO, MITOCHONDRIAL"/>
    <property type="match status" value="1"/>
</dbReference>
<dbReference type="GO" id="GO:0070733">
    <property type="term" value="F:AMPylase activity"/>
    <property type="evidence" value="ECO:0007669"/>
    <property type="project" value="UniProtKB-EC"/>
</dbReference>
<dbReference type="RefSeq" id="WP_086958544.1">
    <property type="nucleotide sequence ID" value="NZ_FUKS01000007.1"/>
</dbReference>
<keyword evidence="4 8" id="KW-0479">Metal-binding</keyword>
<evidence type="ECO:0000256" key="2">
    <source>
        <dbReference type="ARBA" id="ARBA00022679"/>
    </source>
</evidence>
<feature type="binding site" evidence="8">
    <location>
        <position position="88"/>
    </location>
    <ligand>
        <name>ATP</name>
        <dbReference type="ChEBI" id="CHEBI:30616"/>
    </ligand>
</feature>
<keyword evidence="10" id="KW-1185">Reference proteome</keyword>
<comment type="cofactor">
    <cofactor evidence="8">
        <name>Mg(2+)</name>
        <dbReference type="ChEBI" id="CHEBI:18420"/>
    </cofactor>
    <cofactor evidence="8">
        <name>Mn(2+)</name>
        <dbReference type="ChEBI" id="CHEBI:29035"/>
    </cofactor>
</comment>
<dbReference type="GO" id="GO:0000287">
    <property type="term" value="F:magnesium ion binding"/>
    <property type="evidence" value="ECO:0007669"/>
    <property type="project" value="UniProtKB-UniRule"/>
</dbReference>
<evidence type="ECO:0000313" key="9">
    <source>
        <dbReference type="EMBL" id="RCS70243.1"/>
    </source>
</evidence>
<keyword evidence="8" id="KW-0464">Manganese</keyword>
<dbReference type="AlphaFoldDB" id="A0A368LIN8"/>
<reference evidence="9 10" key="1">
    <citation type="journal article" date="2017" name="Elife">
        <title>Extensive horizontal gene transfer in cheese-associated bacteria.</title>
        <authorList>
            <person name="Bonham K.S."/>
            <person name="Wolfe B.E."/>
            <person name="Dutton R.J."/>
        </authorList>
    </citation>
    <scope>NUCLEOTIDE SEQUENCE [LARGE SCALE GENOMIC DNA]</scope>
    <source>
        <strain evidence="9 10">JB196</strain>
    </source>
</reference>
<proteinExistence type="inferred from homology"/>
<feature type="binding site" evidence="8">
    <location>
        <position position="251"/>
    </location>
    <ligand>
        <name>Mg(2+)</name>
        <dbReference type="ChEBI" id="CHEBI:18420"/>
    </ligand>
</feature>
<evidence type="ECO:0000256" key="6">
    <source>
        <dbReference type="ARBA" id="ARBA00022840"/>
    </source>
</evidence>
<sequence>MSSWSSAQFSYHFHGLSESFYRGVTPSPLSHPHWVHWNREFAESLQLPTEHNTEMLNAFSGITLPEEFKPLAMKYAGHQFGYYNPDLGDGRGLLMAEIKANDGRRYDIHVKGAGLTPFSRQGDGRAVLRSSIREYLCSEALHHLGIPTTRALGLINSETLVYREKTETGAICIRLAESHIRFGHFEHCFYTGQHEQLKELVEHTLRNHFPECQQQEKPYAAMLQQVVISTAQLFAKWNAFGFAHGVLNTDNMSILGQTFDFGPFGFLDNYDPSFICNHSDYQGRYSFANQPNIGLWNLTALAHSLSPLIERSDLDDALALYEPELNREFSRLMRQKIGLQTKQDQDPELFGEMFALLAKNKVDYTRFFRQLSMLDSQGIQPVIDLVLDREAAKIWLDQYQQRLTLEAQSDAERCEAMRTHNPKYILRNHLAQIAIDKAEDGDYSEVETLFTLLQNPYDEQPEYDQYSNLPPSWAHELEISCSS</sequence>
<dbReference type="Proteomes" id="UP000252479">
    <property type="component" value="Unassembled WGS sequence"/>
</dbReference>
<comment type="function">
    <text evidence="8">Nucleotidyltransferase involved in the post-translational modification of proteins. It can catalyze the addition of adenosine monophosphate (AMP) or uridine monophosphate (UMP) to a protein, resulting in modifications known as AMPylation and UMPylation.</text>
</comment>
<comment type="caution">
    <text evidence="9">The sequence shown here is derived from an EMBL/GenBank/DDBJ whole genome shotgun (WGS) entry which is preliminary data.</text>
</comment>
<name>A0A368LIN8_9VIBR</name>
<feature type="binding site" evidence="8">
    <location>
        <position position="124"/>
    </location>
    <ligand>
        <name>ATP</name>
        <dbReference type="ChEBI" id="CHEBI:30616"/>
    </ligand>
</feature>
<gene>
    <name evidence="8" type="primary">ydiU</name>
    <name evidence="8" type="synonym">selO</name>
    <name evidence="9" type="ORF">CIK83_12350</name>
</gene>
<evidence type="ECO:0000256" key="7">
    <source>
        <dbReference type="ARBA" id="ARBA00022842"/>
    </source>
</evidence>
<comment type="similarity">
    <text evidence="1 8">Belongs to the SELO family.</text>
</comment>
<feature type="binding site" evidence="8">
    <location>
        <position position="260"/>
    </location>
    <ligand>
        <name>Mg(2+)</name>
        <dbReference type="ChEBI" id="CHEBI:18420"/>
    </ligand>
</feature>
<feature type="binding site" evidence="8">
    <location>
        <position position="123"/>
    </location>
    <ligand>
        <name>ATP</name>
        <dbReference type="ChEBI" id="CHEBI:30616"/>
    </ligand>
</feature>
<dbReference type="GeneID" id="303189712"/>
<dbReference type="EC" id="2.7.7.-" evidence="8"/>
<evidence type="ECO:0000256" key="4">
    <source>
        <dbReference type="ARBA" id="ARBA00022723"/>
    </source>
</evidence>
<keyword evidence="7 8" id="KW-0460">Magnesium</keyword>